<evidence type="ECO:0000256" key="1">
    <source>
        <dbReference type="ARBA" id="ARBA00023015"/>
    </source>
</evidence>
<evidence type="ECO:0000313" key="7">
    <source>
        <dbReference type="Proteomes" id="UP000576792"/>
    </source>
</evidence>
<reference evidence="6 7" key="1">
    <citation type="submission" date="2020-03" db="EMBL/GenBank/DDBJ databases">
        <title>Sequencing the genomes of 1000 actinobacteria strains.</title>
        <authorList>
            <person name="Klenk H.-P."/>
        </authorList>
    </citation>
    <scope>NUCLEOTIDE SEQUENCE [LARGE SCALE GENOMIC DNA]</scope>
    <source>
        <strain evidence="6 7">DSM 18964</strain>
    </source>
</reference>
<evidence type="ECO:0000259" key="5">
    <source>
        <dbReference type="PROSITE" id="PS50977"/>
    </source>
</evidence>
<dbReference type="Gene3D" id="1.10.357.10">
    <property type="entry name" value="Tetracycline Repressor, domain 2"/>
    <property type="match status" value="1"/>
</dbReference>
<protein>
    <submittedName>
        <fullName evidence="6">AcrR family transcriptional regulator</fullName>
    </submittedName>
</protein>
<dbReference type="Proteomes" id="UP000576792">
    <property type="component" value="Unassembled WGS sequence"/>
</dbReference>
<dbReference type="PANTHER" id="PTHR30055:SF234">
    <property type="entry name" value="HTH-TYPE TRANSCRIPTIONAL REGULATOR BETI"/>
    <property type="match status" value="1"/>
</dbReference>
<keyword evidence="1" id="KW-0805">Transcription regulation</keyword>
<dbReference type="SUPFAM" id="SSF46689">
    <property type="entry name" value="Homeodomain-like"/>
    <property type="match status" value="1"/>
</dbReference>
<evidence type="ECO:0000256" key="3">
    <source>
        <dbReference type="ARBA" id="ARBA00023163"/>
    </source>
</evidence>
<dbReference type="AlphaFoldDB" id="A0A846SBS2"/>
<evidence type="ECO:0000256" key="2">
    <source>
        <dbReference type="ARBA" id="ARBA00023125"/>
    </source>
</evidence>
<feature type="domain" description="HTH tetR-type" evidence="5">
    <location>
        <begin position="13"/>
        <end position="74"/>
    </location>
</feature>
<dbReference type="InterPro" id="IPR009057">
    <property type="entry name" value="Homeodomain-like_sf"/>
</dbReference>
<dbReference type="PANTHER" id="PTHR30055">
    <property type="entry name" value="HTH-TYPE TRANSCRIPTIONAL REGULATOR RUTR"/>
    <property type="match status" value="1"/>
</dbReference>
<dbReference type="InterPro" id="IPR001647">
    <property type="entry name" value="HTH_TetR"/>
</dbReference>
<dbReference type="EMBL" id="JAATJN010000001">
    <property type="protein sequence ID" value="NJC58712.1"/>
    <property type="molecule type" value="Genomic_DNA"/>
</dbReference>
<accession>A0A846SBS2</accession>
<comment type="caution">
    <text evidence="6">The sequence shown here is derived from an EMBL/GenBank/DDBJ whole genome shotgun (WGS) entry which is preliminary data.</text>
</comment>
<dbReference type="GO" id="GO:0000976">
    <property type="term" value="F:transcription cis-regulatory region binding"/>
    <property type="evidence" value="ECO:0007669"/>
    <property type="project" value="TreeGrafter"/>
</dbReference>
<name>A0A846SBS2_9MICO</name>
<keyword evidence="7" id="KW-1185">Reference proteome</keyword>
<evidence type="ECO:0000313" key="6">
    <source>
        <dbReference type="EMBL" id="NJC58712.1"/>
    </source>
</evidence>
<keyword evidence="2 4" id="KW-0238">DNA-binding</keyword>
<keyword evidence="3" id="KW-0804">Transcription</keyword>
<dbReference type="InterPro" id="IPR036271">
    <property type="entry name" value="Tet_transcr_reg_TetR-rel_C_sf"/>
</dbReference>
<dbReference type="PROSITE" id="PS50977">
    <property type="entry name" value="HTH_TETR_2"/>
    <property type="match status" value="1"/>
</dbReference>
<proteinExistence type="predicted"/>
<dbReference type="GO" id="GO:0003700">
    <property type="term" value="F:DNA-binding transcription factor activity"/>
    <property type="evidence" value="ECO:0007669"/>
    <property type="project" value="TreeGrafter"/>
</dbReference>
<evidence type="ECO:0000256" key="4">
    <source>
        <dbReference type="PROSITE-ProRule" id="PRU00335"/>
    </source>
</evidence>
<gene>
    <name evidence="6" type="ORF">BKA07_003747</name>
</gene>
<dbReference type="Pfam" id="PF00440">
    <property type="entry name" value="TetR_N"/>
    <property type="match status" value="1"/>
</dbReference>
<dbReference type="SUPFAM" id="SSF48498">
    <property type="entry name" value="Tetracyclin repressor-like, C-terminal domain"/>
    <property type="match status" value="1"/>
</dbReference>
<dbReference type="InterPro" id="IPR050109">
    <property type="entry name" value="HTH-type_TetR-like_transc_reg"/>
</dbReference>
<organism evidence="6 7">
    <name type="scientific">Brevibacterium marinum</name>
    <dbReference type="NCBI Taxonomy" id="418643"/>
    <lineage>
        <taxon>Bacteria</taxon>
        <taxon>Bacillati</taxon>
        <taxon>Actinomycetota</taxon>
        <taxon>Actinomycetes</taxon>
        <taxon>Micrococcales</taxon>
        <taxon>Brevibacteriaceae</taxon>
        <taxon>Brevibacterium</taxon>
    </lineage>
</organism>
<dbReference type="RefSeq" id="WP_167952633.1">
    <property type="nucleotide sequence ID" value="NZ_BAAAPQ010000026.1"/>
</dbReference>
<sequence>MSTHDSETTSDSQSTRERILAAAAEIIAEDGVTAKLSVRAVASRVGVSTGSLRHHFPTQQMLRDEVMQRVYDWVLPDSEIGNSAVPPRDRLVDCLRQVLAMTGAGPEARAAMDTVTATFIAVEQTEQVRESYLAMQRDGQRRVEEWLRVLAEEGALTDKSRIPQLARFLCSVLDGISLERALPAEDSLAQLETETLYVAADAVLNPQPRPAPR</sequence>
<feature type="DNA-binding region" description="H-T-H motif" evidence="4">
    <location>
        <begin position="37"/>
        <end position="56"/>
    </location>
</feature>